<evidence type="ECO:0000313" key="3">
    <source>
        <dbReference type="EMBL" id="ORO67608.1"/>
    </source>
</evidence>
<feature type="coiled-coil region" evidence="1">
    <location>
        <begin position="322"/>
        <end position="349"/>
    </location>
</feature>
<organism evidence="3 5">
    <name type="scientific">Streptococcus oralis subsp. oralis</name>
    <dbReference type="NCBI Taxonomy" id="1891914"/>
    <lineage>
        <taxon>Bacteria</taxon>
        <taxon>Bacillati</taxon>
        <taxon>Bacillota</taxon>
        <taxon>Bacilli</taxon>
        <taxon>Lactobacillales</taxon>
        <taxon>Streptococcaceae</taxon>
        <taxon>Streptococcus</taxon>
    </lineage>
</organism>
<feature type="transmembrane region" description="Helical" evidence="2">
    <location>
        <begin position="158"/>
        <end position="179"/>
    </location>
</feature>
<feature type="transmembrane region" description="Helical" evidence="2">
    <location>
        <begin position="28"/>
        <end position="48"/>
    </location>
</feature>
<evidence type="ECO:0000256" key="1">
    <source>
        <dbReference type="SAM" id="Coils"/>
    </source>
</evidence>
<reference evidence="3 5" key="1">
    <citation type="journal article" date="2016" name="Eur. J. Clin. Microbiol. Infect. Dis.">
        <title>Whole genome sequencing as a tool for phylogenetic analysis of clinical strains of Mitis group streptococci.</title>
        <authorList>
            <person name="Rasmussen L.H."/>
            <person name="Dargis R."/>
            <person name="Hojholt K."/>
            <person name="Christensen J.J."/>
            <person name="Skovgaard O."/>
            <person name="Justesen U.S."/>
            <person name="Rosenvinge F.S."/>
            <person name="Moser C."/>
            <person name="Lukjancenko O."/>
            <person name="Rasmussen S."/>
            <person name="Nielsen X.C."/>
        </authorList>
    </citation>
    <scope>NUCLEOTIDE SEQUENCE [LARGE SCALE GENOMIC DNA]</scope>
    <source>
        <strain evidence="3 5">OD_321121_09</strain>
    </source>
</reference>
<name>A0A1X1H830_STROR</name>
<proteinExistence type="predicted"/>
<accession>A0A1X1H830</accession>
<dbReference type="Proteomes" id="UP000193961">
    <property type="component" value="Unassembled WGS sequence"/>
</dbReference>
<feature type="transmembrane region" description="Helical" evidence="2">
    <location>
        <begin position="185"/>
        <end position="208"/>
    </location>
</feature>
<keyword evidence="2" id="KW-0812">Transmembrane</keyword>
<protein>
    <submittedName>
        <fullName evidence="3">Uncharacterized protein</fullName>
    </submittedName>
</protein>
<keyword evidence="2" id="KW-1133">Transmembrane helix</keyword>
<feature type="transmembrane region" description="Helical" evidence="2">
    <location>
        <begin position="258"/>
        <end position="279"/>
    </location>
</feature>
<keyword evidence="1" id="KW-0175">Coiled coil</keyword>
<sequence length="354" mass="42373">MNCSRKSNSWDVLKNFESEVRGLETSQIITLISGAGIGAILSAILVFVNNSKRNQLDYITKERSEWRKNIKLIIVDLLNGENRESAVNSLRTQINPYGYCRNIKYTNEYYMKDGHIWDLLNDFDYSEEKSQILSQYLRLLLKYDWERSKNEVRINNNFLWNFLRWGLIILNLIMLFWAGNVNNEVNMYLSLFSVILLFLQPHLIEFLSKLNFDSPKEKTILMLTFLVGFVSPYLYSLYLTFILLNFYNLFKLNFLVNIFPLILMLIIISSELLLIYQIFNIDYKYISQIKKIEKNRTDLELKYYEIYNLNSRLKQKSWDIKYNITKEDVNKLKKEQIKLRKKINKKLNKKLKRN</sequence>
<dbReference type="RefSeq" id="WP_000995845.1">
    <property type="nucleotide sequence ID" value="NZ_CP054135.1"/>
</dbReference>
<dbReference type="EMBL" id="CP054135">
    <property type="protein sequence ID" value="QLL96970.1"/>
    <property type="molecule type" value="Genomic_DNA"/>
</dbReference>
<reference evidence="4 6" key="3">
    <citation type="submission" date="2020-05" db="EMBL/GenBank/DDBJ databases">
        <title>A novel sialic acid binding adhesin present in multiple species contributes to the pathogenesis of Infective endocarditis.</title>
        <authorList>
            <person name="Gaytan M.O."/>
            <person name="Singh A.K."/>
            <person name="Woodiga S.A."/>
            <person name="Patel S.A."/>
            <person name="Ann S.-S."/>
            <person name="Vera Ponce de Leon A."/>
            <person name="McGrath S."/>
            <person name="Miller A."/>
            <person name="Bush J."/>
            <person name="van der Linden M."/>
            <person name="Magrini V."/>
            <person name="Wilson R.K."/>
            <person name="Kitten T."/>
            <person name="King S.J."/>
        </authorList>
    </citation>
    <scope>NUCLEOTIDE SEQUENCE [LARGE SCALE GENOMIC DNA]</scope>
    <source>
        <strain evidence="4 6">ATCC 10557</strain>
    </source>
</reference>
<reference evidence="3" key="2">
    <citation type="submission" date="2017-04" db="EMBL/GenBank/DDBJ databases">
        <authorList>
            <person name="Afonso C.L."/>
            <person name="Miller P.J."/>
            <person name="Scott M.A."/>
            <person name="Spackman E."/>
            <person name="Goraichik I."/>
            <person name="Dimitrov K.M."/>
            <person name="Suarez D.L."/>
            <person name="Swayne D.E."/>
        </authorList>
    </citation>
    <scope>NUCLEOTIDE SEQUENCE</scope>
    <source>
        <strain evidence="3">OD_321121_09</strain>
    </source>
</reference>
<dbReference type="Proteomes" id="UP000510746">
    <property type="component" value="Chromosome"/>
</dbReference>
<gene>
    <name evidence="3" type="ORF">B7715_00985</name>
    <name evidence="4" type="ORF">HRJ33_07225</name>
</gene>
<feature type="transmembrane region" description="Helical" evidence="2">
    <location>
        <begin position="220"/>
        <end position="246"/>
    </location>
</feature>
<evidence type="ECO:0000313" key="4">
    <source>
        <dbReference type="EMBL" id="QLL96970.1"/>
    </source>
</evidence>
<evidence type="ECO:0000313" key="5">
    <source>
        <dbReference type="Proteomes" id="UP000193961"/>
    </source>
</evidence>
<evidence type="ECO:0000313" key="6">
    <source>
        <dbReference type="Proteomes" id="UP000510746"/>
    </source>
</evidence>
<keyword evidence="2" id="KW-0472">Membrane</keyword>
<dbReference type="EMBL" id="NCUQ01000009">
    <property type="protein sequence ID" value="ORO67608.1"/>
    <property type="molecule type" value="Genomic_DNA"/>
</dbReference>
<evidence type="ECO:0000256" key="2">
    <source>
        <dbReference type="SAM" id="Phobius"/>
    </source>
</evidence>
<dbReference type="AlphaFoldDB" id="A0A1X1H830"/>